<dbReference type="Proteomes" id="UP000225706">
    <property type="component" value="Unassembled WGS sequence"/>
</dbReference>
<feature type="compositionally biased region" description="Basic and acidic residues" evidence="1">
    <location>
        <begin position="279"/>
        <end position="302"/>
    </location>
</feature>
<reference evidence="3" key="1">
    <citation type="journal article" date="2017" name="bioRxiv">
        <title>Comparative analysis of the genomes of Stylophora pistillata and Acropora digitifera provides evidence for extensive differences between species of corals.</title>
        <authorList>
            <person name="Voolstra C.R."/>
            <person name="Li Y."/>
            <person name="Liew Y.J."/>
            <person name="Baumgarten S."/>
            <person name="Zoccola D."/>
            <person name="Flot J.-F."/>
            <person name="Tambutte S."/>
            <person name="Allemand D."/>
            <person name="Aranda M."/>
        </authorList>
    </citation>
    <scope>NUCLEOTIDE SEQUENCE [LARGE SCALE GENOMIC DNA]</scope>
</reference>
<keyword evidence="2" id="KW-0808">Transferase</keyword>
<comment type="caution">
    <text evidence="2">The sequence shown here is derived from an EMBL/GenBank/DDBJ whole genome shotgun (WGS) entry which is preliminary data.</text>
</comment>
<gene>
    <name evidence="2" type="primary">pol</name>
    <name evidence="2" type="ORF">AWC38_SpisGene18680</name>
</gene>
<feature type="compositionally biased region" description="Acidic residues" evidence="1">
    <location>
        <begin position="303"/>
        <end position="314"/>
    </location>
</feature>
<sequence length="314" mass="35748">MKTRDDWHKKPKKTNDLLSWTAYRYFRHEVKREIRIAEQEFVAEQIQRNPNNTNNIWKAIRQCIPSKSTSQRTYSKSEKAVADEFNQFFVSVGQSTVDKITSLANECNLTLNQNYFVPRQYALSDQFTLSTIDYKQIERIIAAMPSNKAPGIDKIPIRVIKDCLNPIVHPITSIVNASFQNCVFPSKWKTAVVTPIPKEGDQEQANNNRPISLIPVLSKAKFEMALKHVIVAYEASSKETFKQKHNLDSPSIMGDTLEITKGVCVASDTLLHVQHLTKPRQDESCKDEVNQDKGEERSLHGGEEEDRGEEENGG</sequence>
<dbReference type="AlphaFoldDB" id="A0A2B4RKX1"/>
<keyword evidence="2" id="KW-0548">Nucleotidyltransferase</keyword>
<dbReference type="PANTHER" id="PTHR47510">
    <property type="entry name" value="REVERSE TRANSCRIPTASE DOMAIN-CONTAINING PROTEIN"/>
    <property type="match status" value="1"/>
</dbReference>
<dbReference type="OrthoDB" id="5960351at2759"/>
<proteinExistence type="predicted"/>
<dbReference type="EMBL" id="LSMT01000503">
    <property type="protein sequence ID" value="PFX17008.1"/>
    <property type="molecule type" value="Genomic_DNA"/>
</dbReference>
<dbReference type="PANTHER" id="PTHR47510:SF3">
    <property type="entry name" value="ENDO_EXONUCLEASE_PHOSPHATASE DOMAIN-CONTAINING PROTEIN"/>
    <property type="match status" value="1"/>
</dbReference>
<keyword evidence="3" id="KW-1185">Reference proteome</keyword>
<accession>A0A2B4RKX1</accession>
<evidence type="ECO:0000313" key="3">
    <source>
        <dbReference type="Proteomes" id="UP000225706"/>
    </source>
</evidence>
<keyword evidence="2" id="KW-0695">RNA-directed DNA polymerase</keyword>
<feature type="region of interest" description="Disordered" evidence="1">
    <location>
        <begin position="277"/>
        <end position="314"/>
    </location>
</feature>
<evidence type="ECO:0000313" key="2">
    <source>
        <dbReference type="EMBL" id="PFX17008.1"/>
    </source>
</evidence>
<name>A0A2B4RKX1_STYPI</name>
<protein>
    <submittedName>
        <fullName evidence="2">RNA-directed DNA polymerase from mobile element jockey</fullName>
    </submittedName>
</protein>
<dbReference type="GO" id="GO:0003964">
    <property type="term" value="F:RNA-directed DNA polymerase activity"/>
    <property type="evidence" value="ECO:0007669"/>
    <property type="project" value="UniProtKB-KW"/>
</dbReference>
<evidence type="ECO:0000256" key="1">
    <source>
        <dbReference type="SAM" id="MobiDB-lite"/>
    </source>
</evidence>
<organism evidence="2 3">
    <name type="scientific">Stylophora pistillata</name>
    <name type="common">Smooth cauliflower coral</name>
    <dbReference type="NCBI Taxonomy" id="50429"/>
    <lineage>
        <taxon>Eukaryota</taxon>
        <taxon>Metazoa</taxon>
        <taxon>Cnidaria</taxon>
        <taxon>Anthozoa</taxon>
        <taxon>Hexacorallia</taxon>
        <taxon>Scleractinia</taxon>
        <taxon>Astrocoeniina</taxon>
        <taxon>Pocilloporidae</taxon>
        <taxon>Stylophora</taxon>
    </lineage>
</organism>